<evidence type="ECO:0000256" key="4">
    <source>
        <dbReference type="ARBA" id="ARBA00022737"/>
    </source>
</evidence>
<comment type="caution">
    <text evidence="9">The sequence shown here is derived from an EMBL/GenBank/DDBJ whole genome shotgun (WGS) entry which is preliminary data.</text>
</comment>
<evidence type="ECO:0000256" key="1">
    <source>
        <dbReference type="ARBA" id="ARBA00022448"/>
    </source>
</evidence>
<evidence type="ECO:0000256" key="2">
    <source>
        <dbReference type="ARBA" id="ARBA00022485"/>
    </source>
</evidence>
<dbReference type="PANTHER" id="PTHR43687:SF6">
    <property type="entry name" value="L-ASPARTATE SEMIALDEHYDE SULFURTRANSFERASE IRON-SULFUR SUBUNIT"/>
    <property type="match status" value="1"/>
</dbReference>
<evidence type="ECO:0000256" key="3">
    <source>
        <dbReference type="ARBA" id="ARBA00022723"/>
    </source>
</evidence>
<evidence type="ECO:0000256" key="5">
    <source>
        <dbReference type="ARBA" id="ARBA00022982"/>
    </source>
</evidence>
<evidence type="ECO:0000256" key="6">
    <source>
        <dbReference type="ARBA" id="ARBA00023004"/>
    </source>
</evidence>
<protein>
    <submittedName>
        <fullName evidence="9">DUF362 domain-containing protein</fullName>
    </submittedName>
</protein>
<dbReference type="Gene3D" id="3.40.50.11440">
    <property type="match status" value="1"/>
</dbReference>
<organism evidence="9 10">
    <name type="scientific">Geomobilimonas luticola</name>
    <dbReference type="NCBI Taxonomy" id="1114878"/>
    <lineage>
        <taxon>Bacteria</taxon>
        <taxon>Pseudomonadati</taxon>
        <taxon>Thermodesulfobacteriota</taxon>
        <taxon>Desulfuromonadia</taxon>
        <taxon>Geobacterales</taxon>
        <taxon>Geobacteraceae</taxon>
        <taxon>Geomobilimonas</taxon>
    </lineage>
</organism>
<keyword evidence="2" id="KW-0004">4Fe-4S</keyword>
<dbReference type="InterPro" id="IPR017896">
    <property type="entry name" value="4Fe4S_Fe-S-bd"/>
</dbReference>
<accession>A0ABS5SAC5</accession>
<sequence length="368" mass="39343">MSSTVYFADMRAGHKENLFGKIGRLMQECGIRERVAPGDLVAVKAHFGERGNHAFVRPIFVRRVVEELKSCGASPFLTDSSTLYPGERKEAVSALTCAIENGFAYAVVGAPLIMSDGLRGHTAVKVPIPGELLQSVEIGAEIVEADALVAVSHFKCHELTGFGGVLKNLGMGCASRQGKLTQHSNVAPKVAEKFCTGCALCLKACVHDAIAIVEGKARIDPEKCTGCGRCITTCQLKAINIQWNEATPLVMKKMSEFALGAIRGKEHKSLFINFITQVSPACDCYGHADAPIVNDIGICASTDPVALDQACADLVNAARGNPDTALASGLEPGGDKFRGVHPDIDWEIQLEHGEKIGLGSRKYELVRI</sequence>
<dbReference type="Pfam" id="PF04015">
    <property type="entry name" value="DUF362"/>
    <property type="match status" value="1"/>
</dbReference>
<keyword evidence="4" id="KW-0677">Repeat</keyword>
<feature type="domain" description="4Fe-4S ferredoxin-type" evidence="8">
    <location>
        <begin position="215"/>
        <end position="244"/>
    </location>
</feature>
<evidence type="ECO:0000313" key="10">
    <source>
        <dbReference type="Proteomes" id="UP000756860"/>
    </source>
</evidence>
<proteinExistence type="predicted"/>
<dbReference type="SUPFAM" id="SSF54862">
    <property type="entry name" value="4Fe-4S ferredoxins"/>
    <property type="match status" value="1"/>
</dbReference>
<feature type="domain" description="4Fe-4S ferredoxin-type" evidence="8">
    <location>
        <begin position="186"/>
        <end position="214"/>
    </location>
</feature>
<name>A0ABS5SAC5_9BACT</name>
<dbReference type="InterPro" id="IPR050572">
    <property type="entry name" value="Fe-S_Ferredoxin"/>
</dbReference>
<keyword evidence="1" id="KW-0813">Transport</keyword>
<keyword evidence="5" id="KW-0249">Electron transport</keyword>
<dbReference type="RefSeq" id="WP_214174275.1">
    <property type="nucleotide sequence ID" value="NZ_JAHCVK010000001.1"/>
</dbReference>
<dbReference type="PROSITE" id="PS51379">
    <property type="entry name" value="4FE4S_FER_2"/>
    <property type="match status" value="2"/>
</dbReference>
<keyword evidence="10" id="KW-1185">Reference proteome</keyword>
<dbReference type="Gene3D" id="3.30.70.20">
    <property type="match status" value="1"/>
</dbReference>
<dbReference type="EMBL" id="JAHCVK010000001">
    <property type="protein sequence ID" value="MBT0652323.1"/>
    <property type="molecule type" value="Genomic_DNA"/>
</dbReference>
<keyword evidence="3" id="KW-0479">Metal-binding</keyword>
<dbReference type="InterPro" id="IPR007160">
    <property type="entry name" value="DUF362"/>
</dbReference>
<gene>
    <name evidence="9" type="ORF">KI810_04590</name>
</gene>
<dbReference type="Pfam" id="PF12838">
    <property type="entry name" value="Fer4_7"/>
    <property type="match status" value="1"/>
</dbReference>
<dbReference type="Proteomes" id="UP000756860">
    <property type="component" value="Unassembled WGS sequence"/>
</dbReference>
<evidence type="ECO:0000256" key="7">
    <source>
        <dbReference type="ARBA" id="ARBA00023014"/>
    </source>
</evidence>
<keyword evidence="7" id="KW-0411">Iron-sulfur</keyword>
<keyword evidence="6" id="KW-0408">Iron</keyword>
<reference evidence="9 10" key="1">
    <citation type="submission" date="2021-05" db="EMBL/GenBank/DDBJ databases">
        <title>The draft genome of Geobacter luticola JCM 17780.</title>
        <authorList>
            <person name="Xu Z."/>
            <person name="Masuda Y."/>
            <person name="Itoh H."/>
            <person name="Senoo K."/>
        </authorList>
    </citation>
    <scope>NUCLEOTIDE SEQUENCE [LARGE SCALE GENOMIC DNA]</scope>
    <source>
        <strain evidence="9 10">JCM 17780</strain>
    </source>
</reference>
<dbReference type="PANTHER" id="PTHR43687">
    <property type="entry name" value="ADENYLYLSULFATE REDUCTASE, BETA SUBUNIT"/>
    <property type="match status" value="1"/>
</dbReference>
<evidence type="ECO:0000313" key="9">
    <source>
        <dbReference type="EMBL" id="MBT0652323.1"/>
    </source>
</evidence>
<evidence type="ECO:0000259" key="8">
    <source>
        <dbReference type="PROSITE" id="PS51379"/>
    </source>
</evidence>